<feature type="transmembrane region" description="Helical" evidence="1">
    <location>
        <begin position="59"/>
        <end position="77"/>
    </location>
</feature>
<keyword evidence="3" id="KW-1185">Reference proteome</keyword>
<evidence type="ECO:0000256" key="1">
    <source>
        <dbReference type="SAM" id="Phobius"/>
    </source>
</evidence>
<evidence type="ECO:0000313" key="2">
    <source>
        <dbReference type="EMBL" id="RJG18453.1"/>
    </source>
</evidence>
<gene>
    <name evidence="2" type="ORF">D4A39_08270</name>
</gene>
<protein>
    <submittedName>
        <fullName evidence="2">Uncharacterized protein</fullName>
    </submittedName>
</protein>
<organism evidence="2 3">
    <name type="scientific">Alcanivorax profundi</name>
    <dbReference type="NCBI Taxonomy" id="2338368"/>
    <lineage>
        <taxon>Bacteria</taxon>
        <taxon>Pseudomonadati</taxon>
        <taxon>Pseudomonadota</taxon>
        <taxon>Gammaproteobacteria</taxon>
        <taxon>Oceanospirillales</taxon>
        <taxon>Alcanivoracaceae</taxon>
        <taxon>Alcanivorax</taxon>
    </lineage>
</organism>
<proteinExistence type="predicted"/>
<keyword evidence="1" id="KW-1133">Transmembrane helix</keyword>
<keyword evidence="1" id="KW-0812">Transmembrane</keyword>
<dbReference type="AlphaFoldDB" id="A0A418XZL5"/>
<reference evidence="2 3" key="1">
    <citation type="submission" date="2018-09" db="EMBL/GenBank/DDBJ databases">
        <title>Alcanivorax profundi sp. nov., isolated from 1000 m-depth seawater of the Mariana Trench.</title>
        <authorList>
            <person name="Liu J."/>
        </authorList>
    </citation>
    <scope>NUCLEOTIDE SEQUENCE [LARGE SCALE GENOMIC DNA]</scope>
    <source>
        <strain evidence="2 3">MTEO17</strain>
    </source>
</reference>
<keyword evidence="1" id="KW-0472">Membrane</keyword>
<sequence length="152" mass="16999">MSSSEPNDLDATAVLSKGWEIVQELAKSNGESAWNIRAWGISVWCALLAYGYTSVKKEILVVAVVLLVVVFLIEIGIRQVQYKFIERSLEIEHCLNQMLAGSGFILPESGVSTNISTPSFADMLAMLSIRRWLIWFPYLLLLIFTLGAIKNF</sequence>
<accession>A0A418XZL5</accession>
<comment type="caution">
    <text evidence="2">The sequence shown here is derived from an EMBL/GenBank/DDBJ whole genome shotgun (WGS) entry which is preliminary data.</text>
</comment>
<dbReference type="RefSeq" id="WP_119917860.1">
    <property type="nucleotide sequence ID" value="NZ_QYYA01000002.1"/>
</dbReference>
<feature type="transmembrane region" description="Helical" evidence="1">
    <location>
        <begin position="132"/>
        <end position="149"/>
    </location>
</feature>
<dbReference type="EMBL" id="QYYA01000002">
    <property type="protein sequence ID" value="RJG18453.1"/>
    <property type="molecule type" value="Genomic_DNA"/>
</dbReference>
<dbReference type="OrthoDB" id="6213930at2"/>
<dbReference type="Proteomes" id="UP000283734">
    <property type="component" value="Unassembled WGS sequence"/>
</dbReference>
<name>A0A418XZL5_9GAMM</name>
<evidence type="ECO:0000313" key="3">
    <source>
        <dbReference type="Proteomes" id="UP000283734"/>
    </source>
</evidence>